<name>A0A914XPW5_9BILA</name>
<evidence type="ECO:0000256" key="5">
    <source>
        <dbReference type="SAM" id="SignalP"/>
    </source>
</evidence>
<evidence type="ECO:0000256" key="3">
    <source>
        <dbReference type="SAM" id="MobiDB-lite"/>
    </source>
</evidence>
<dbReference type="WBParaSite" id="PSAMB.scaffold9439size4975.g32439.t1">
    <property type="protein sequence ID" value="PSAMB.scaffold9439size4975.g32439.t1"/>
    <property type="gene ID" value="PSAMB.scaffold9439size4975.g32439"/>
</dbReference>
<feature type="disulfide bond" evidence="2">
    <location>
        <begin position="198"/>
        <end position="213"/>
    </location>
</feature>
<feature type="compositionally biased region" description="Low complexity" evidence="3">
    <location>
        <begin position="440"/>
        <end position="450"/>
    </location>
</feature>
<feature type="region of interest" description="Disordered" evidence="3">
    <location>
        <begin position="332"/>
        <end position="356"/>
    </location>
</feature>
<proteinExistence type="predicted"/>
<accession>A0A914XPW5</accession>
<keyword evidence="4" id="KW-0472">Membrane</keyword>
<keyword evidence="4" id="KW-0812">Transmembrane</keyword>
<dbReference type="AlphaFoldDB" id="A0A914XPW5"/>
<comment type="caution">
    <text evidence="2">Lacks conserved residue(s) required for the propagation of feature annotation.</text>
</comment>
<dbReference type="InterPro" id="IPR002172">
    <property type="entry name" value="LDrepeatLR_classA_rpt"/>
</dbReference>
<organism evidence="6 7">
    <name type="scientific">Plectus sambesii</name>
    <dbReference type="NCBI Taxonomy" id="2011161"/>
    <lineage>
        <taxon>Eukaryota</taxon>
        <taxon>Metazoa</taxon>
        <taxon>Ecdysozoa</taxon>
        <taxon>Nematoda</taxon>
        <taxon>Chromadorea</taxon>
        <taxon>Plectida</taxon>
        <taxon>Plectina</taxon>
        <taxon>Plectoidea</taxon>
        <taxon>Plectidae</taxon>
        <taxon>Plectus</taxon>
    </lineage>
</organism>
<feature type="chain" id="PRO_5037402279" evidence="5">
    <location>
        <begin position="18"/>
        <end position="468"/>
    </location>
</feature>
<dbReference type="SMART" id="SM00192">
    <property type="entry name" value="LDLa"/>
    <property type="match status" value="1"/>
</dbReference>
<feature type="transmembrane region" description="Helical" evidence="4">
    <location>
        <begin position="270"/>
        <end position="303"/>
    </location>
</feature>
<dbReference type="Pfam" id="PF00057">
    <property type="entry name" value="Ldl_recept_a"/>
    <property type="match status" value="1"/>
</dbReference>
<dbReference type="PROSITE" id="PS50068">
    <property type="entry name" value="LDLRA_2"/>
    <property type="match status" value="1"/>
</dbReference>
<sequence length="468" mass="51065">MKFLPLLFLLLVQLVLQVTTETATALQGILSLTSLCDHPPRVIYVKDAITLLADTMTPHQTANLSHNGVLCKTAIDSFDPDVAGFLVNVENNLPTQGDHCAVRSKLFRLRDERQTLSVGCSHHLTQFFARPLRLTFRPTVLRQLVAAYRKREGKFASDAFTVTITAVAHDCASNRKLTSKKWSRCQQAEICIPSQLFCDGVNNCGLGEDERNCAFSNAATTMTTRTATKTTTKTIGAITSAETLIPAFADMQTESGSNVMITASPTNASIAMVMGFFLMNGFCIGFFIFLGLCSIGCCCSSCLYRAESEKSRRTFIGYFRKFGSFGTAKTNAAPTEAADGAPARKTSATWSISAQQDEGGIVRPQSPPPLPPPAYTSQTLKFPTLFGLNLRNERHMRECEPEVEDGGDDGGNMSFLSSMLREHHSRTNNMLASALLPVPTTSLLGPSSSSKRSKKRPFLPGLGRFKRN</sequence>
<dbReference type="SUPFAM" id="SSF57424">
    <property type="entry name" value="LDL receptor-like module"/>
    <property type="match status" value="1"/>
</dbReference>
<evidence type="ECO:0000256" key="1">
    <source>
        <dbReference type="ARBA" id="ARBA00023157"/>
    </source>
</evidence>
<dbReference type="InterPro" id="IPR036055">
    <property type="entry name" value="LDL_receptor-like_sf"/>
</dbReference>
<feature type="region of interest" description="Disordered" evidence="3">
    <location>
        <begin position="440"/>
        <end position="468"/>
    </location>
</feature>
<reference evidence="7" key="1">
    <citation type="submission" date="2022-11" db="UniProtKB">
        <authorList>
            <consortium name="WormBaseParasite"/>
        </authorList>
    </citation>
    <scope>IDENTIFICATION</scope>
</reference>
<keyword evidence="5" id="KW-0732">Signal</keyword>
<feature type="signal peptide" evidence="5">
    <location>
        <begin position="1"/>
        <end position="17"/>
    </location>
</feature>
<evidence type="ECO:0000256" key="4">
    <source>
        <dbReference type="SAM" id="Phobius"/>
    </source>
</evidence>
<keyword evidence="6" id="KW-1185">Reference proteome</keyword>
<protein>
    <submittedName>
        <fullName evidence="7">Uncharacterized protein</fullName>
    </submittedName>
</protein>
<evidence type="ECO:0000313" key="6">
    <source>
        <dbReference type="Proteomes" id="UP000887566"/>
    </source>
</evidence>
<dbReference type="Proteomes" id="UP000887566">
    <property type="component" value="Unplaced"/>
</dbReference>
<dbReference type="Gene3D" id="4.10.400.10">
    <property type="entry name" value="Low-density Lipoprotein Receptor"/>
    <property type="match status" value="1"/>
</dbReference>
<evidence type="ECO:0000313" key="7">
    <source>
        <dbReference type="WBParaSite" id="PSAMB.scaffold9439size4975.g32439.t1"/>
    </source>
</evidence>
<feature type="compositionally biased region" description="Low complexity" evidence="3">
    <location>
        <begin position="332"/>
        <end position="343"/>
    </location>
</feature>
<keyword evidence="4" id="KW-1133">Transmembrane helix</keyword>
<feature type="compositionally biased region" description="Polar residues" evidence="3">
    <location>
        <begin position="346"/>
        <end position="356"/>
    </location>
</feature>
<evidence type="ECO:0000256" key="2">
    <source>
        <dbReference type="PROSITE-ProRule" id="PRU00124"/>
    </source>
</evidence>
<keyword evidence="1 2" id="KW-1015">Disulfide bond</keyword>
<dbReference type="CDD" id="cd00112">
    <property type="entry name" value="LDLa"/>
    <property type="match status" value="1"/>
</dbReference>